<evidence type="ECO:0000256" key="1">
    <source>
        <dbReference type="SAM" id="Phobius"/>
    </source>
</evidence>
<dbReference type="Proteomes" id="UP001183420">
    <property type="component" value="Unassembled WGS sequence"/>
</dbReference>
<protein>
    <submittedName>
        <fullName evidence="2">Uncharacterized protein</fullName>
    </submittedName>
</protein>
<comment type="caution">
    <text evidence="2">The sequence shown here is derived from an EMBL/GenBank/DDBJ whole genome shotgun (WGS) entry which is preliminary data.</text>
</comment>
<name>A0ABU2LMV7_9ACTN</name>
<evidence type="ECO:0000313" key="3">
    <source>
        <dbReference type="Proteomes" id="UP001183420"/>
    </source>
</evidence>
<keyword evidence="1" id="KW-0472">Membrane</keyword>
<organism evidence="2 3">
    <name type="scientific">Streptomyces millisiae</name>
    <dbReference type="NCBI Taxonomy" id="3075542"/>
    <lineage>
        <taxon>Bacteria</taxon>
        <taxon>Bacillati</taxon>
        <taxon>Actinomycetota</taxon>
        <taxon>Actinomycetes</taxon>
        <taxon>Kitasatosporales</taxon>
        <taxon>Streptomycetaceae</taxon>
        <taxon>Streptomyces</taxon>
    </lineage>
</organism>
<keyword evidence="3" id="KW-1185">Reference proteome</keyword>
<feature type="transmembrane region" description="Helical" evidence="1">
    <location>
        <begin position="12"/>
        <end position="37"/>
    </location>
</feature>
<proteinExistence type="predicted"/>
<keyword evidence="1" id="KW-0812">Transmembrane</keyword>
<dbReference type="EMBL" id="JAVREM010000009">
    <property type="protein sequence ID" value="MDT0318830.1"/>
    <property type="molecule type" value="Genomic_DNA"/>
</dbReference>
<reference evidence="3" key="1">
    <citation type="submission" date="2023-07" db="EMBL/GenBank/DDBJ databases">
        <title>30 novel species of actinomycetes from the DSMZ collection.</title>
        <authorList>
            <person name="Nouioui I."/>
        </authorList>
    </citation>
    <scope>NUCLEOTIDE SEQUENCE [LARGE SCALE GENOMIC DNA]</scope>
    <source>
        <strain evidence="3">DSM 44918</strain>
    </source>
</reference>
<gene>
    <name evidence="2" type="ORF">RNC47_10830</name>
</gene>
<evidence type="ECO:0000313" key="2">
    <source>
        <dbReference type="EMBL" id="MDT0318830.1"/>
    </source>
</evidence>
<keyword evidence="1" id="KW-1133">Transmembrane helix</keyword>
<accession>A0ABU2LMV7</accession>
<sequence length="49" mass="5024">MLAGLTTMGLFALFLSTVTSVFLAMAVIVAATLVVAFRMRPAPAARPGA</sequence>
<dbReference type="RefSeq" id="WP_311597753.1">
    <property type="nucleotide sequence ID" value="NZ_JAVREM010000009.1"/>
</dbReference>